<dbReference type="Gene3D" id="3.40.50.300">
    <property type="entry name" value="P-loop containing nucleotide triphosphate hydrolases"/>
    <property type="match status" value="1"/>
</dbReference>
<dbReference type="InterPro" id="IPR050678">
    <property type="entry name" value="DNA_Partitioning_ATPase"/>
</dbReference>
<evidence type="ECO:0000259" key="1">
    <source>
        <dbReference type="Pfam" id="PF13614"/>
    </source>
</evidence>
<dbReference type="PANTHER" id="PTHR13696">
    <property type="entry name" value="P-LOOP CONTAINING NUCLEOSIDE TRIPHOSPHATE HYDROLASE"/>
    <property type="match status" value="1"/>
</dbReference>
<protein>
    <submittedName>
        <fullName evidence="2">Soj protein</fullName>
    </submittedName>
</protein>
<proteinExistence type="predicted"/>
<name>A0A069AZM5_CLODI</name>
<reference evidence="2" key="1">
    <citation type="submission" date="2014-07" db="EMBL/GenBank/DDBJ databases">
        <authorList>
            <person name="Monot Marc"/>
        </authorList>
    </citation>
    <scope>NUCLEOTIDE SEQUENCE</scope>
    <source>
        <strain evidence="2">7032989</strain>
    </source>
</reference>
<dbReference type="SUPFAM" id="SSF52540">
    <property type="entry name" value="P-loop containing nucleoside triphosphate hydrolases"/>
    <property type="match status" value="1"/>
</dbReference>
<dbReference type="InterPro" id="IPR025669">
    <property type="entry name" value="AAA_dom"/>
</dbReference>
<dbReference type="CDD" id="cd02042">
    <property type="entry name" value="ParAB_family"/>
    <property type="match status" value="1"/>
</dbReference>
<sequence length="188" mass="21990">MLEDNANIHEYICKTENKNIDIITSNMYLYQADRMLFDSDRDKFSILKRLLEKVKNEYDFCIIDNAPSVDIVTINSLVASDEVIITVRADNFSLKGIKELLEQIENAKHVNKKIKFKGCIITHYQNNDVNNQFITLLQNICKVFETVIRLNKNVAESTFYQKTIMKYNKRCGATIDYKKLVNEYLNIE</sequence>
<dbReference type="InterPro" id="IPR027417">
    <property type="entry name" value="P-loop_NTPase"/>
</dbReference>
<gene>
    <name evidence="2" type="ORF">BN1095_920030</name>
</gene>
<dbReference type="Pfam" id="PF13614">
    <property type="entry name" value="AAA_31"/>
    <property type="match status" value="1"/>
</dbReference>
<organism evidence="2">
    <name type="scientific">Clostridioides difficile</name>
    <name type="common">Peptoclostridium difficile</name>
    <dbReference type="NCBI Taxonomy" id="1496"/>
    <lineage>
        <taxon>Bacteria</taxon>
        <taxon>Bacillati</taxon>
        <taxon>Bacillota</taxon>
        <taxon>Clostridia</taxon>
        <taxon>Peptostreptococcales</taxon>
        <taxon>Peptostreptococcaceae</taxon>
        <taxon>Clostridioides</taxon>
    </lineage>
</organism>
<dbReference type="EMBL" id="LK933537">
    <property type="protein sequence ID" value="CDT81978.1"/>
    <property type="molecule type" value="Genomic_DNA"/>
</dbReference>
<dbReference type="PANTHER" id="PTHR13696:SF99">
    <property type="entry name" value="COBYRINIC ACID AC-DIAMIDE SYNTHASE"/>
    <property type="match status" value="1"/>
</dbReference>
<feature type="domain" description="AAA" evidence="1">
    <location>
        <begin position="4"/>
        <end position="115"/>
    </location>
</feature>
<evidence type="ECO:0000313" key="2">
    <source>
        <dbReference type="EMBL" id="CDT81978.1"/>
    </source>
</evidence>
<accession>A0A069AZM5</accession>
<dbReference type="AlphaFoldDB" id="A0A069AZM5"/>